<comment type="caution">
    <text evidence="2">The sequence shown here is derived from an EMBL/GenBank/DDBJ whole genome shotgun (WGS) entry which is preliminary data.</text>
</comment>
<feature type="transmembrane region" description="Helical" evidence="1">
    <location>
        <begin position="338"/>
        <end position="358"/>
    </location>
</feature>
<dbReference type="InterPro" id="IPR012338">
    <property type="entry name" value="Beta-lactam/transpept-like"/>
</dbReference>
<name>A0A9W6SLC8_9ACTN</name>
<sequence length="363" mass="37847">MSTPADVGRFMTAQLTRDPRLGEGVAEAMQARQFGADPRVPGLGFMFEERPRNGHRVLFKDGDVPGYHGNLALLPEQGFGIYVVVNGEGTDGVGSWAGKRVINDVLDRYFPGGAPVTAVPATGLDRYEGTYRSTRASRSDLSAVTGLTAPVTVEADGDTLVTSGLSPDPAVESQTWVPLGDGLFGERGGQGLLLFDADGVLHAGADPGQAYEKLAWYASPALHLPLLGLGVLVPFLAFLAIPVTALVRRKRPSPGPWSRAAWWAAWLASALVTAFAAGFAAVSGDGNALNEAVMLGAGSMVALTVLVTVTVFATAAVLAGAAGAWWRRWGSVAGRLGYSLIAVSLLAFVTVALTYHLASAPFA</sequence>
<organism evidence="2 3">
    <name type="scientific">Actinorhabdospora filicis</name>
    <dbReference type="NCBI Taxonomy" id="1785913"/>
    <lineage>
        <taxon>Bacteria</taxon>
        <taxon>Bacillati</taxon>
        <taxon>Actinomycetota</taxon>
        <taxon>Actinomycetes</taxon>
        <taxon>Micromonosporales</taxon>
        <taxon>Micromonosporaceae</taxon>
        <taxon>Actinorhabdospora</taxon>
    </lineage>
</organism>
<keyword evidence="1" id="KW-1133">Transmembrane helix</keyword>
<feature type="transmembrane region" description="Helical" evidence="1">
    <location>
        <begin position="260"/>
        <end position="281"/>
    </location>
</feature>
<dbReference type="Proteomes" id="UP001165079">
    <property type="component" value="Unassembled WGS sequence"/>
</dbReference>
<dbReference type="Gene3D" id="3.40.710.10">
    <property type="entry name" value="DD-peptidase/beta-lactamase superfamily"/>
    <property type="match status" value="1"/>
</dbReference>
<evidence type="ECO:0000256" key="1">
    <source>
        <dbReference type="SAM" id="Phobius"/>
    </source>
</evidence>
<proteinExistence type="predicted"/>
<dbReference type="AlphaFoldDB" id="A0A9W6SLC8"/>
<keyword evidence="1" id="KW-0472">Membrane</keyword>
<evidence type="ECO:0000313" key="3">
    <source>
        <dbReference type="Proteomes" id="UP001165079"/>
    </source>
</evidence>
<feature type="transmembrane region" description="Helical" evidence="1">
    <location>
        <begin position="301"/>
        <end position="326"/>
    </location>
</feature>
<dbReference type="EMBL" id="BSTX01000001">
    <property type="protein sequence ID" value="GLZ76721.1"/>
    <property type="molecule type" value="Genomic_DNA"/>
</dbReference>
<keyword evidence="1" id="KW-0812">Transmembrane</keyword>
<protein>
    <recommendedName>
        <fullName evidence="4">Beta-lactamase</fullName>
    </recommendedName>
</protein>
<gene>
    <name evidence="2" type="ORF">Afil01_15280</name>
</gene>
<evidence type="ECO:0000313" key="2">
    <source>
        <dbReference type="EMBL" id="GLZ76721.1"/>
    </source>
</evidence>
<keyword evidence="3" id="KW-1185">Reference proteome</keyword>
<accession>A0A9W6SLC8</accession>
<evidence type="ECO:0008006" key="4">
    <source>
        <dbReference type="Google" id="ProtNLM"/>
    </source>
</evidence>
<dbReference type="SUPFAM" id="SSF56601">
    <property type="entry name" value="beta-lactamase/transpeptidase-like"/>
    <property type="match status" value="1"/>
</dbReference>
<feature type="transmembrane region" description="Helical" evidence="1">
    <location>
        <begin position="226"/>
        <end position="248"/>
    </location>
</feature>
<reference evidence="2" key="1">
    <citation type="submission" date="2023-03" db="EMBL/GenBank/DDBJ databases">
        <title>Actinorhabdospora filicis NBRC 111898.</title>
        <authorList>
            <person name="Ichikawa N."/>
            <person name="Sato H."/>
            <person name="Tonouchi N."/>
        </authorList>
    </citation>
    <scope>NUCLEOTIDE SEQUENCE</scope>
    <source>
        <strain evidence="2">NBRC 111898</strain>
    </source>
</reference>